<evidence type="ECO:0000313" key="2">
    <source>
        <dbReference type="Proteomes" id="UP001552299"/>
    </source>
</evidence>
<gene>
    <name evidence="1" type="ORF">M5K25_018242</name>
</gene>
<keyword evidence="2" id="KW-1185">Reference proteome</keyword>
<evidence type="ECO:0000313" key="1">
    <source>
        <dbReference type="EMBL" id="KAL0912280.1"/>
    </source>
</evidence>
<sequence length="110" mass="12538">MGMKWRKKKGSLSPCSAINESGNEAFSGLVAVSVSAGCCNCLSQFMRKLKKRFLMFCMEKRPVKYFNCSYDPLSYSRNFDSDGCGEDEYFVRFNYSCSESAALYYKNLTN</sequence>
<dbReference type="AlphaFoldDB" id="A0ABD0UHG5"/>
<name>A0ABD0UHG5_DENTH</name>
<organism evidence="1 2">
    <name type="scientific">Dendrobium thyrsiflorum</name>
    <name type="common">Pinecone-like raceme dendrobium</name>
    <name type="synonym">Orchid</name>
    <dbReference type="NCBI Taxonomy" id="117978"/>
    <lineage>
        <taxon>Eukaryota</taxon>
        <taxon>Viridiplantae</taxon>
        <taxon>Streptophyta</taxon>
        <taxon>Embryophyta</taxon>
        <taxon>Tracheophyta</taxon>
        <taxon>Spermatophyta</taxon>
        <taxon>Magnoliopsida</taxon>
        <taxon>Liliopsida</taxon>
        <taxon>Asparagales</taxon>
        <taxon>Orchidaceae</taxon>
        <taxon>Epidendroideae</taxon>
        <taxon>Malaxideae</taxon>
        <taxon>Dendrobiinae</taxon>
        <taxon>Dendrobium</taxon>
    </lineage>
</organism>
<proteinExistence type="predicted"/>
<accession>A0ABD0UHG5</accession>
<comment type="caution">
    <text evidence="1">The sequence shown here is derived from an EMBL/GenBank/DDBJ whole genome shotgun (WGS) entry which is preliminary data.</text>
</comment>
<protein>
    <submittedName>
        <fullName evidence="1">Uncharacterized protein</fullName>
    </submittedName>
</protein>
<reference evidence="1 2" key="1">
    <citation type="journal article" date="2024" name="Plant Biotechnol. J.">
        <title>Dendrobium thyrsiflorum genome and its molecular insights into genes involved in important horticultural traits.</title>
        <authorList>
            <person name="Chen B."/>
            <person name="Wang J.Y."/>
            <person name="Zheng P.J."/>
            <person name="Li K.L."/>
            <person name="Liang Y.M."/>
            <person name="Chen X.F."/>
            <person name="Zhang C."/>
            <person name="Zhao X."/>
            <person name="He X."/>
            <person name="Zhang G.Q."/>
            <person name="Liu Z.J."/>
            <person name="Xu Q."/>
        </authorList>
    </citation>
    <scope>NUCLEOTIDE SEQUENCE [LARGE SCALE GENOMIC DNA]</scope>
    <source>
        <strain evidence="1">GZMU011</strain>
    </source>
</reference>
<dbReference type="EMBL" id="JANQDX010000014">
    <property type="protein sequence ID" value="KAL0912280.1"/>
    <property type="molecule type" value="Genomic_DNA"/>
</dbReference>
<dbReference type="Proteomes" id="UP001552299">
    <property type="component" value="Unassembled WGS sequence"/>
</dbReference>